<protein>
    <submittedName>
        <fullName evidence="2">Transcriptional regulator</fullName>
    </submittedName>
</protein>
<sequence length="201" mass="22378">MHPCEATTQLLEGFNAPLGTLSSRIKAAYSLGLTTKEQFSDLERLRKIRNEFAHEWRPLSLSQPKLAALVAAMNYSGIDNHFPKTPAEKVRSSITCLLLELRSAAEQIPKRGGQVRVSGNHLIAGFSGANFQEQVENARKELARIEEQLACTADEEQVFYRGLLKRFPGRVALIHPKTAEERASLVAIQEEVRNASRQSPV</sequence>
<evidence type="ECO:0000256" key="1">
    <source>
        <dbReference type="SAM" id="Coils"/>
    </source>
</evidence>
<dbReference type="InterPro" id="IPR038026">
    <property type="entry name" value="MtlR-like_sf"/>
</dbReference>
<reference evidence="2 3" key="1">
    <citation type="submission" date="2018-08" db="EMBL/GenBank/DDBJ databases">
        <title>Hydrogenophaga sp. LA-38 isolated from sludge.</title>
        <authorList>
            <person name="Im W.-T."/>
        </authorList>
    </citation>
    <scope>NUCLEOTIDE SEQUENCE [LARGE SCALE GENOMIC DNA]</scope>
    <source>
        <strain evidence="2 3">LA-38</strain>
    </source>
</reference>
<gene>
    <name evidence="2" type="ORF">DY262_18965</name>
</gene>
<dbReference type="Pfam" id="PF05068">
    <property type="entry name" value="MtlR"/>
    <property type="match status" value="1"/>
</dbReference>
<dbReference type="AlphaFoldDB" id="A0A372EFA6"/>
<keyword evidence="1" id="KW-0175">Coiled coil</keyword>
<dbReference type="EMBL" id="QVLS01000013">
    <property type="protein sequence ID" value="RFP77120.1"/>
    <property type="molecule type" value="Genomic_DNA"/>
</dbReference>
<evidence type="ECO:0000313" key="2">
    <source>
        <dbReference type="EMBL" id="RFP77120.1"/>
    </source>
</evidence>
<dbReference type="InterPro" id="IPR007761">
    <property type="entry name" value="MtlR-like"/>
</dbReference>
<evidence type="ECO:0000313" key="3">
    <source>
        <dbReference type="Proteomes" id="UP000261931"/>
    </source>
</evidence>
<proteinExistence type="predicted"/>
<feature type="coiled-coil region" evidence="1">
    <location>
        <begin position="128"/>
        <end position="155"/>
    </location>
</feature>
<dbReference type="Proteomes" id="UP000261931">
    <property type="component" value="Unassembled WGS sequence"/>
</dbReference>
<dbReference type="PANTHER" id="PTHR37941:SF1">
    <property type="entry name" value="FUMARASE E-RELATED"/>
    <property type="match status" value="1"/>
</dbReference>
<name>A0A372EFA6_9BURK</name>
<organism evidence="2 3">
    <name type="scientific">Hydrogenophaga borbori</name>
    <dbReference type="NCBI Taxonomy" id="2294117"/>
    <lineage>
        <taxon>Bacteria</taxon>
        <taxon>Pseudomonadati</taxon>
        <taxon>Pseudomonadota</taxon>
        <taxon>Betaproteobacteria</taxon>
        <taxon>Burkholderiales</taxon>
        <taxon>Comamonadaceae</taxon>
        <taxon>Hydrogenophaga</taxon>
    </lineage>
</organism>
<dbReference type="SUPFAM" id="SSF158668">
    <property type="entry name" value="MtlR-like"/>
    <property type="match status" value="1"/>
</dbReference>
<keyword evidence="3" id="KW-1185">Reference proteome</keyword>
<dbReference type="GO" id="GO:0045892">
    <property type="term" value="P:negative regulation of DNA-templated transcription"/>
    <property type="evidence" value="ECO:0007669"/>
    <property type="project" value="TreeGrafter"/>
</dbReference>
<dbReference type="Gene3D" id="1.20.120.330">
    <property type="entry name" value="Nucleotidyltransferases domain 2"/>
    <property type="match status" value="1"/>
</dbReference>
<accession>A0A372EFA6</accession>
<dbReference type="PANTHER" id="PTHR37941">
    <property type="entry name" value="FUMARASE E-RELATED"/>
    <property type="match status" value="1"/>
</dbReference>
<comment type="caution">
    <text evidence="2">The sequence shown here is derived from an EMBL/GenBank/DDBJ whole genome shotgun (WGS) entry which is preliminary data.</text>
</comment>